<protein>
    <submittedName>
        <fullName evidence="1">Uncharacterized protein</fullName>
    </submittedName>
</protein>
<dbReference type="EMBL" id="CP030759">
    <property type="protein sequence ID" value="AXA35307.1"/>
    <property type="molecule type" value="Genomic_DNA"/>
</dbReference>
<dbReference type="KEGG" id="schv:BRCON_0530"/>
<name>A0A2Z4Y269_SUMC1</name>
<organism evidence="1 2">
    <name type="scientific">Sumerlaea chitinivorans</name>
    <dbReference type="NCBI Taxonomy" id="2250252"/>
    <lineage>
        <taxon>Bacteria</taxon>
        <taxon>Candidatus Sumerlaeota</taxon>
        <taxon>Candidatus Sumerlaeia</taxon>
        <taxon>Candidatus Sumerlaeales</taxon>
        <taxon>Candidatus Sumerlaeaceae</taxon>
        <taxon>Candidatus Sumerlaea</taxon>
    </lineage>
</organism>
<sequence>MHVPVDLRDGFYFLDFVLLTHVRQVPTVTLFKCSKTP</sequence>
<gene>
    <name evidence="1" type="ORF">BRCON_0530</name>
</gene>
<evidence type="ECO:0000313" key="2">
    <source>
        <dbReference type="Proteomes" id="UP000262583"/>
    </source>
</evidence>
<proteinExistence type="predicted"/>
<evidence type="ECO:0000313" key="1">
    <source>
        <dbReference type="EMBL" id="AXA35307.1"/>
    </source>
</evidence>
<dbReference type="Proteomes" id="UP000262583">
    <property type="component" value="Chromosome"/>
</dbReference>
<reference evidence="1 2" key="1">
    <citation type="submission" date="2018-05" db="EMBL/GenBank/DDBJ databases">
        <title>A metagenomic window into the 2 km-deep terrestrial subsurface aquifer revealed taxonomically and functionally diverse microbial community comprising novel uncultured bacterial lineages.</title>
        <authorList>
            <person name="Kadnikov V.V."/>
            <person name="Mardanov A.V."/>
            <person name="Beletsky A.V."/>
            <person name="Banks D."/>
            <person name="Pimenov N.V."/>
            <person name="Frank Y.A."/>
            <person name="Karnachuk O.V."/>
            <person name="Ravin N.V."/>
        </authorList>
    </citation>
    <scope>NUCLEOTIDE SEQUENCE [LARGE SCALE GENOMIC DNA]</scope>
    <source>
        <strain evidence="1">BY</strain>
    </source>
</reference>
<dbReference type="AlphaFoldDB" id="A0A2Z4Y269"/>
<accession>A0A2Z4Y269</accession>